<comment type="caution">
    <text evidence="2">The sequence shown here is derived from an EMBL/GenBank/DDBJ whole genome shotgun (WGS) entry which is preliminary data.</text>
</comment>
<sequence length="195" mass="21508">MAQISPRAALDEVTVVVFPSKDDNMNKTELVDKRPSLKYKIFLGLLYTLASCGFLYGCVAAVTFFGDIVSAVYARHAVVVTKAQQIVDQDQSFHPLSNLPSSAYVSRSTSSSITMAIQVMPLPASDEVTVTIRNEENPKDEKPAETRTLQQNIFLGILSMIVLIGALCLFIVAVEYINEGFIRLLAVAQRQHRLL</sequence>
<dbReference type="AlphaFoldDB" id="A0A8J5ILT4"/>
<feature type="transmembrane region" description="Helical" evidence="1">
    <location>
        <begin position="153"/>
        <end position="174"/>
    </location>
</feature>
<dbReference type="Proteomes" id="UP000709295">
    <property type="component" value="Unassembled WGS sequence"/>
</dbReference>
<protein>
    <submittedName>
        <fullName evidence="2">Uncharacterized protein</fullName>
    </submittedName>
</protein>
<keyword evidence="1" id="KW-0812">Transmembrane</keyword>
<accession>A0A8J5ILT4</accession>
<dbReference type="EMBL" id="JAENGY010000335">
    <property type="protein sequence ID" value="KAG6965514.1"/>
    <property type="molecule type" value="Genomic_DNA"/>
</dbReference>
<evidence type="ECO:0000313" key="3">
    <source>
        <dbReference type="Proteomes" id="UP000709295"/>
    </source>
</evidence>
<feature type="transmembrane region" description="Helical" evidence="1">
    <location>
        <begin position="41"/>
        <end position="65"/>
    </location>
</feature>
<evidence type="ECO:0000256" key="1">
    <source>
        <dbReference type="SAM" id="Phobius"/>
    </source>
</evidence>
<keyword evidence="1" id="KW-1133">Transmembrane helix</keyword>
<reference evidence="2" key="1">
    <citation type="submission" date="2021-01" db="EMBL/GenBank/DDBJ databases">
        <title>Phytophthora aleatoria, a newly-described species from Pinus radiata is distinct from Phytophthora cactorum isolates based on comparative genomics.</title>
        <authorList>
            <person name="Mcdougal R."/>
            <person name="Panda P."/>
            <person name="Williams N."/>
            <person name="Studholme D.J."/>
        </authorList>
    </citation>
    <scope>NUCLEOTIDE SEQUENCE</scope>
    <source>
        <strain evidence="2">NZFS 4037</strain>
    </source>
</reference>
<evidence type="ECO:0000313" key="2">
    <source>
        <dbReference type="EMBL" id="KAG6965514.1"/>
    </source>
</evidence>
<organism evidence="2 3">
    <name type="scientific">Phytophthora aleatoria</name>
    <dbReference type="NCBI Taxonomy" id="2496075"/>
    <lineage>
        <taxon>Eukaryota</taxon>
        <taxon>Sar</taxon>
        <taxon>Stramenopiles</taxon>
        <taxon>Oomycota</taxon>
        <taxon>Peronosporomycetes</taxon>
        <taxon>Peronosporales</taxon>
        <taxon>Peronosporaceae</taxon>
        <taxon>Phytophthora</taxon>
    </lineage>
</organism>
<keyword evidence="3" id="KW-1185">Reference proteome</keyword>
<name>A0A8J5ILT4_9STRA</name>
<keyword evidence="1" id="KW-0472">Membrane</keyword>
<gene>
    <name evidence="2" type="ORF">JG688_00007165</name>
</gene>
<proteinExistence type="predicted"/>